<protein>
    <recommendedName>
        <fullName evidence="4">Lipoprotein</fullName>
    </recommendedName>
</protein>
<dbReference type="RefSeq" id="WP_204944486.1">
    <property type="nucleotide sequence ID" value="NZ_JAFBBP010000001.1"/>
</dbReference>
<gene>
    <name evidence="2" type="ORF">JOD64_005033</name>
</gene>
<evidence type="ECO:0000313" key="2">
    <source>
        <dbReference type="EMBL" id="MBM7493811.1"/>
    </source>
</evidence>
<organism evidence="2 3">
    <name type="scientific">Micromonospora luteifusca</name>
    <dbReference type="NCBI Taxonomy" id="709860"/>
    <lineage>
        <taxon>Bacteria</taxon>
        <taxon>Bacillati</taxon>
        <taxon>Actinomycetota</taxon>
        <taxon>Actinomycetes</taxon>
        <taxon>Micromonosporales</taxon>
        <taxon>Micromonosporaceae</taxon>
        <taxon>Micromonospora</taxon>
    </lineage>
</organism>
<dbReference type="Proteomes" id="UP000764837">
    <property type="component" value="Unassembled WGS sequence"/>
</dbReference>
<feature type="region of interest" description="Disordered" evidence="1">
    <location>
        <begin position="13"/>
        <end position="44"/>
    </location>
</feature>
<keyword evidence="3" id="KW-1185">Reference proteome</keyword>
<sequence length="186" mass="19043">MCLVAVLTACTPASDARRPDTPPADSATSSIREGGAGLPCTPSVTSMPEIPAGYRLVGKDVAVPDRAVLSVQDSGETDRSARLFAKWGLVVRAGAVVDLQVAPRSDGEARIGWGALSPPAATVTVHACAPEGAQAQWRVFVGGTWVARAACVPLVVRSNGHEDRVNLGVGVACDKAAPAEPEPGPE</sequence>
<evidence type="ECO:0000256" key="1">
    <source>
        <dbReference type="SAM" id="MobiDB-lite"/>
    </source>
</evidence>
<comment type="caution">
    <text evidence="2">The sequence shown here is derived from an EMBL/GenBank/DDBJ whole genome shotgun (WGS) entry which is preliminary data.</text>
</comment>
<accession>A0ABS2M025</accession>
<evidence type="ECO:0008006" key="4">
    <source>
        <dbReference type="Google" id="ProtNLM"/>
    </source>
</evidence>
<proteinExistence type="predicted"/>
<dbReference type="EMBL" id="JAFBBP010000001">
    <property type="protein sequence ID" value="MBM7493811.1"/>
    <property type="molecule type" value="Genomic_DNA"/>
</dbReference>
<reference evidence="2 3" key="1">
    <citation type="submission" date="2021-01" db="EMBL/GenBank/DDBJ databases">
        <title>Sequencing the genomes of 1000 actinobacteria strains.</title>
        <authorList>
            <person name="Klenk H.-P."/>
        </authorList>
    </citation>
    <scope>NUCLEOTIDE SEQUENCE [LARGE SCALE GENOMIC DNA]</scope>
    <source>
        <strain evidence="2 3">DSM 100204</strain>
    </source>
</reference>
<evidence type="ECO:0000313" key="3">
    <source>
        <dbReference type="Proteomes" id="UP000764837"/>
    </source>
</evidence>
<name>A0ABS2M025_9ACTN</name>